<keyword evidence="7" id="KW-1185">Reference proteome</keyword>
<evidence type="ECO:0000256" key="2">
    <source>
        <dbReference type="ARBA" id="ARBA00010973"/>
    </source>
</evidence>
<dbReference type="OrthoDB" id="9784220at2"/>
<protein>
    <recommendedName>
        <fullName evidence="3">Chitooligosaccharide deacetylase</fullName>
    </recommendedName>
    <alternativeName>
        <fullName evidence="4">Nodulation protein B</fullName>
    </alternativeName>
</protein>
<dbReference type="PANTHER" id="PTHR47561">
    <property type="entry name" value="POLYSACCHARIDE DEACETYLASE FAMILY PROTEIN (AFU_ORTHOLOGUE AFUA_6G05030)"/>
    <property type="match status" value="1"/>
</dbReference>
<dbReference type="SUPFAM" id="SSF88713">
    <property type="entry name" value="Glycoside hydrolase/deacetylase"/>
    <property type="match status" value="1"/>
</dbReference>
<feature type="domain" description="NodB homology" evidence="5">
    <location>
        <begin position="47"/>
        <end position="153"/>
    </location>
</feature>
<evidence type="ECO:0000256" key="3">
    <source>
        <dbReference type="ARBA" id="ARBA00020071"/>
    </source>
</evidence>
<evidence type="ECO:0000256" key="1">
    <source>
        <dbReference type="ARBA" id="ARBA00003236"/>
    </source>
</evidence>
<sequence>MTQRFCWPEGKSCAVMLGIGFDDGIDATARAPELPAREKSHSVWQYGAARGVDRMIACLQDAALPATWFLPGTLGVTRGEQVTRIAQSGHEIACHGWGTERLDQMSIAERAALLARARATLQDASGQEVQGFRLSHGHWPPGFATQLRETGFQWSHTLQGDDWPYIHPEGLVEIPFHSETEDRPYFQFNFAPAFPAGLARIPSYDGVLANWMAEFDACRKYGLCLSLLLRPEWTGTPGRIGLMRKLIAHMQAHDDVWFATGSEIAAWTRQQGLPLETDHPLNVYARYLREG</sequence>
<dbReference type="GO" id="GO:0016810">
    <property type="term" value="F:hydrolase activity, acting on carbon-nitrogen (but not peptide) bonds"/>
    <property type="evidence" value="ECO:0007669"/>
    <property type="project" value="InterPro"/>
</dbReference>
<dbReference type="InterPro" id="IPR011330">
    <property type="entry name" value="Glyco_hydro/deAcase_b/a-brl"/>
</dbReference>
<dbReference type="RefSeq" id="WP_089344335.1">
    <property type="nucleotide sequence ID" value="NZ_CP067130.1"/>
</dbReference>
<dbReference type="Pfam" id="PF01522">
    <property type="entry name" value="Polysacc_deac_1"/>
    <property type="match status" value="1"/>
</dbReference>
<dbReference type="AlphaFoldDB" id="A0A239PVB6"/>
<comment type="similarity">
    <text evidence="2">Belongs to the polysaccharide deacetylase family.</text>
</comment>
<evidence type="ECO:0000313" key="6">
    <source>
        <dbReference type="EMBL" id="SNT73973.1"/>
    </source>
</evidence>
<evidence type="ECO:0000313" key="7">
    <source>
        <dbReference type="Proteomes" id="UP000198307"/>
    </source>
</evidence>
<dbReference type="EMBL" id="FZQB01000006">
    <property type="protein sequence ID" value="SNT73973.1"/>
    <property type="molecule type" value="Genomic_DNA"/>
</dbReference>
<reference evidence="6 7" key="1">
    <citation type="submission" date="2017-07" db="EMBL/GenBank/DDBJ databases">
        <authorList>
            <person name="Sun Z.S."/>
            <person name="Albrecht U."/>
            <person name="Echele G."/>
            <person name="Lee C.C."/>
        </authorList>
    </citation>
    <scope>NUCLEOTIDE SEQUENCE [LARGE SCALE GENOMIC DNA]</scope>
    <source>
        <strain evidence="6 7">DSM 14827</strain>
    </source>
</reference>
<accession>A0A239PVB6</accession>
<name>A0A239PVB6_9RHOB</name>
<dbReference type="GO" id="GO:0005975">
    <property type="term" value="P:carbohydrate metabolic process"/>
    <property type="evidence" value="ECO:0007669"/>
    <property type="project" value="InterPro"/>
</dbReference>
<dbReference type="Proteomes" id="UP000198307">
    <property type="component" value="Unassembled WGS sequence"/>
</dbReference>
<organism evidence="6 7">
    <name type="scientific">Paracoccus seriniphilus</name>
    <dbReference type="NCBI Taxonomy" id="184748"/>
    <lineage>
        <taxon>Bacteria</taxon>
        <taxon>Pseudomonadati</taxon>
        <taxon>Pseudomonadota</taxon>
        <taxon>Alphaproteobacteria</taxon>
        <taxon>Rhodobacterales</taxon>
        <taxon>Paracoccaceae</taxon>
        <taxon>Paracoccus</taxon>
    </lineage>
</organism>
<dbReference type="PANTHER" id="PTHR47561:SF1">
    <property type="entry name" value="POLYSACCHARIDE DEACETYLASE FAMILY PROTEIN (AFU_ORTHOLOGUE AFUA_6G05030)"/>
    <property type="match status" value="1"/>
</dbReference>
<evidence type="ECO:0000259" key="5">
    <source>
        <dbReference type="Pfam" id="PF01522"/>
    </source>
</evidence>
<comment type="function">
    <text evidence="1">Is involved in generating a small heat-stable compound (Nod), an acylated oligomer of N-acetylglucosamine, that stimulates mitosis in various plant protoplasts.</text>
</comment>
<evidence type="ECO:0000256" key="4">
    <source>
        <dbReference type="ARBA" id="ARBA00032976"/>
    </source>
</evidence>
<gene>
    <name evidence="6" type="ORF">SAMN05444959_106153</name>
</gene>
<dbReference type="InterPro" id="IPR002509">
    <property type="entry name" value="NODB_dom"/>
</dbReference>
<proteinExistence type="inferred from homology"/>
<dbReference type="Gene3D" id="3.20.20.370">
    <property type="entry name" value="Glycoside hydrolase/deacetylase"/>
    <property type="match status" value="1"/>
</dbReference>